<organism evidence="24 25">
    <name type="scientific">Salmo salar</name>
    <name type="common">Atlantic salmon</name>
    <dbReference type="NCBI Taxonomy" id="8030"/>
    <lineage>
        <taxon>Eukaryota</taxon>
        <taxon>Metazoa</taxon>
        <taxon>Chordata</taxon>
        <taxon>Craniata</taxon>
        <taxon>Vertebrata</taxon>
        <taxon>Euteleostomi</taxon>
        <taxon>Actinopterygii</taxon>
        <taxon>Neopterygii</taxon>
        <taxon>Teleostei</taxon>
        <taxon>Protacanthopterygii</taxon>
        <taxon>Salmoniformes</taxon>
        <taxon>Salmonidae</taxon>
        <taxon>Salmoninae</taxon>
        <taxon>Salmo</taxon>
    </lineage>
</organism>
<evidence type="ECO:0000313" key="24">
    <source>
        <dbReference type="Proteomes" id="UP001652741"/>
    </source>
</evidence>
<dbReference type="PROSITE" id="PS50050">
    <property type="entry name" value="TNFR_NGFR_2"/>
    <property type="match status" value="2"/>
</dbReference>
<dbReference type="InterPro" id="IPR033998">
    <property type="entry name" value="TNFRSF6_death"/>
</dbReference>
<keyword evidence="5 20" id="KW-0812">Transmembrane</keyword>
<keyword evidence="7 21" id="KW-0732">Signal</keyword>
<evidence type="ECO:0000256" key="8">
    <source>
        <dbReference type="ARBA" id="ARBA00022737"/>
    </source>
</evidence>
<dbReference type="Pfam" id="PF00020">
    <property type="entry name" value="TNFR_c6"/>
    <property type="match status" value="2"/>
</dbReference>
<evidence type="ECO:0000256" key="5">
    <source>
        <dbReference type="ARBA" id="ARBA00022692"/>
    </source>
</evidence>
<dbReference type="PROSITE" id="PS50017">
    <property type="entry name" value="DEATH_DOMAIN"/>
    <property type="match status" value="1"/>
</dbReference>
<feature type="repeat" description="TNFR-Cys" evidence="19">
    <location>
        <begin position="81"/>
        <end position="124"/>
    </location>
</feature>
<keyword evidence="8" id="KW-0677">Repeat</keyword>
<evidence type="ECO:0000256" key="4">
    <source>
        <dbReference type="ARBA" id="ARBA00022475"/>
    </source>
</evidence>
<dbReference type="GeneID" id="106577010"/>
<evidence type="ECO:0000256" key="13">
    <source>
        <dbReference type="ARBA" id="ARBA00023157"/>
    </source>
</evidence>
<protein>
    <recommendedName>
        <fullName evidence="3">Tumor necrosis factor receptor superfamily member 6</fullName>
    </recommendedName>
    <alternativeName>
        <fullName evidence="17">Apo-1 antigen</fullName>
    </alternativeName>
    <alternativeName>
        <fullName evidence="18">Apoptosis-mediating surface antigen FAS</fullName>
    </alternativeName>
    <alternativeName>
        <fullName evidence="16">FASLG receptor</fullName>
    </alternativeName>
</protein>
<accession>A0ABM3DDC2</accession>
<dbReference type="SMART" id="SM00208">
    <property type="entry name" value="TNFR"/>
    <property type="match status" value="3"/>
</dbReference>
<dbReference type="Gene3D" id="1.10.533.10">
    <property type="entry name" value="Death Domain, Fas"/>
    <property type="match status" value="1"/>
</dbReference>
<evidence type="ECO:0000256" key="16">
    <source>
        <dbReference type="ARBA" id="ARBA00030181"/>
    </source>
</evidence>
<feature type="transmembrane region" description="Helical" evidence="20">
    <location>
        <begin position="178"/>
        <end position="196"/>
    </location>
</feature>
<sequence>MWKMNKYTFLCVLCILCIVRSATTSKAEPSSQDITVKLRIKRQSCQDGTYQHEDKTCCLCSAGYHLDSHCSMNLDYGTCIHCEPGRTYNSYPNFLDSCEPCTSCNPKANLEVEDKCTTSRDTVCRCQQGHYCDKGKVHCRACYPCTICGNEGTKVACTPTNNTICHDDQKQGGGRSHAAVLASVMVFAVCLIFCCLRRNNKCCFGKKLGQNGGLTKMANRSSEEMQPLRGIDLWPHLLDIAKTLGWKDMKQVAERSGMTIATIEFHQLNYPNDTQEQCSSLLRAWVENEGMTTASETLIQTLRRMEKNAKADNIMAIIRSKENTV</sequence>
<evidence type="ECO:0000256" key="11">
    <source>
        <dbReference type="ARBA" id="ARBA00023136"/>
    </source>
</evidence>
<feature type="signal peptide" evidence="21">
    <location>
        <begin position="1"/>
        <end position="24"/>
    </location>
</feature>
<reference evidence="25" key="1">
    <citation type="submission" date="2025-08" db="UniProtKB">
        <authorList>
            <consortium name="RefSeq"/>
        </authorList>
    </citation>
    <scope>IDENTIFICATION</scope>
</reference>
<evidence type="ECO:0000256" key="15">
    <source>
        <dbReference type="ARBA" id="ARBA00023288"/>
    </source>
</evidence>
<dbReference type="InterPro" id="IPR034055">
    <property type="entry name" value="TNFRSF6_N_teleost"/>
</dbReference>
<keyword evidence="9" id="KW-0112">Calmodulin-binding</keyword>
<keyword evidence="11 20" id="KW-0472">Membrane</keyword>
<name>A0ABM3DDC2_SALSA</name>
<keyword evidence="13" id="KW-1015">Disulfide bond</keyword>
<evidence type="ECO:0000256" key="18">
    <source>
        <dbReference type="ARBA" id="ARBA00032502"/>
    </source>
</evidence>
<dbReference type="PRINTS" id="PR01680">
    <property type="entry name" value="TNFACTORR6"/>
</dbReference>
<dbReference type="SUPFAM" id="SSF47986">
    <property type="entry name" value="DEATH domain"/>
    <property type="match status" value="1"/>
</dbReference>
<evidence type="ECO:0000256" key="7">
    <source>
        <dbReference type="ARBA" id="ARBA00022729"/>
    </source>
</evidence>
<dbReference type="PANTHER" id="PTHR46874">
    <property type="entry name" value="TUMOR NECROSIS FACTOR RECEPTOR SUPERFAMILY MEMBER 6"/>
    <property type="match status" value="1"/>
</dbReference>
<feature type="domain" description="TNFR-Cys" evidence="23">
    <location>
        <begin position="81"/>
        <end position="124"/>
    </location>
</feature>
<evidence type="ECO:0000256" key="6">
    <source>
        <dbReference type="ARBA" id="ARBA00022703"/>
    </source>
</evidence>
<feature type="chain" id="PRO_5047162251" description="Tumor necrosis factor receptor superfamily member 6" evidence="21">
    <location>
        <begin position="25"/>
        <end position="325"/>
    </location>
</feature>
<keyword evidence="6" id="KW-0053">Apoptosis</keyword>
<feature type="domain" description="Death" evidence="22">
    <location>
        <begin position="246"/>
        <end position="318"/>
    </location>
</feature>
<feature type="domain" description="TNFR-Cys" evidence="23">
    <location>
        <begin position="125"/>
        <end position="165"/>
    </location>
</feature>
<dbReference type="CDD" id="cd08316">
    <property type="entry name" value="Death_FAS_TNFRSF6"/>
    <property type="match status" value="1"/>
</dbReference>
<keyword evidence="10 20" id="KW-1133">Transmembrane helix</keyword>
<evidence type="ECO:0000256" key="2">
    <source>
        <dbReference type="ARBA" id="ARBA00004285"/>
    </source>
</evidence>
<dbReference type="SUPFAM" id="SSF57586">
    <property type="entry name" value="TNF receptor-like"/>
    <property type="match status" value="2"/>
</dbReference>
<keyword evidence="4" id="KW-1003">Cell membrane</keyword>
<evidence type="ECO:0000259" key="23">
    <source>
        <dbReference type="PROSITE" id="PS50050"/>
    </source>
</evidence>
<dbReference type="InterPro" id="IPR008063">
    <property type="entry name" value="Fas_rcpt"/>
</dbReference>
<dbReference type="RefSeq" id="XP_045556808.1">
    <property type="nucleotide sequence ID" value="XM_045700852.1"/>
</dbReference>
<dbReference type="InterPro" id="IPR000488">
    <property type="entry name" value="Death_dom"/>
</dbReference>
<evidence type="ECO:0000256" key="3">
    <source>
        <dbReference type="ARBA" id="ARBA00015761"/>
    </source>
</evidence>
<evidence type="ECO:0000256" key="14">
    <source>
        <dbReference type="ARBA" id="ARBA00023180"/>
    </source>
</evidence>
<keyword evidence="15" id="KW-0449">Lipoprotein</keyword>
<dbReference type="PROSITE" id="PS00652">
    <property type="entry name" value="TNFR_NGFR_1"/>
    <property type="match status" value="1"/>
</dbReference>
<evidence type="ECO:0000259" key="22">
    <source>
        <dbReference type="PROSITE" id="PS50017"/>
    </source>
</evidence>
<evidence type="ECO:0000256" key="21">
    <source>
        <dbReference type="SAM" id="SignalP"/>
    </source>
</evidence>
<evidence type="ECO:0000256" key="10">
    <source>
        <dbReference type="ARBA" id="ARBA00022989"/>
    </source>
</evidence>
<evidence type="ECO:0000256" key="20">
    <source>
        <dbReference type="SAM" id="Phobius"/>
    </source>
</evidence>
<dbReference type="Proteomes" id="UP001652741">
    <property type="component" value="Chromosome ssa18"/>
</dbReference>
<dbReference type="Gene3D" id="2.10.50.10">
    <property type="entry name" value="Tumor Necrosis Factor Receptor, subunit A, domain 2"/>
    <property type="match status" value="2"/>
</dbReference>
<keyword evidence="14" id="KW-0325">Glycoprotein</keyword>
<evidence type="ECO:0000256" key="19">
    <source>
        <dbReference type="PROSITE-ProRule" id="PRU00206"/>
    </source>
</evidence>
<dbReference type="InterPro" id="IPR011029">
    <property type="entry name" value="DEATH-like_dom_sf"/>
</dbReference>
<evidence type="ECO:0000256" key="12">
    <source>
        <dbReference type="ARBA" id="ARBA00023139"/>
    </source>
</evidence>
<evidence type="ECO:0000313" key="25">
    <source>
        <dbReference type="RefSeq" id="XP_045556808.1"/>
    </source>
</evidence>
<feature type="repeat" description="TNFR-Cys" evidence="19">
    <location>
        <begin position="125"/>
        <end position="165"/>
    </location>
</feature>
<comment type="subcellular location">
    <subcellularLocation>
        <location evidence="1">Cell membrane</location>
        <topology evidence="1">Single-pass type I membrane protein</topology>
    </subcellularLocation>
    <subcellularLocation>
        <location evidence="2">Membrane raft</location>
    </subcellularLocation>
</comment>
<evidence type="ECO:0000256" key="17">
    <source>
        <dbReference type="ARBA" id="ARBA00032338"/>
    </source>
</evidence>
<comment type="caution">
    <text evidence="19">Lacks conserved residue(s) required for the propagation of feature annotation.</text>
</comment>
<keyword evidence="25" id="KW-0675">Receptor</keyword>
<evidence type="ECO:0000256" key="1">
    <source>
        <dbReference type="ARBA" id="ARBA00004251"/>
    </source>
</evidence>
<dbReference type="Pfam" id="PF00531">
    <property type="entry name" value="Death"/>
    <property type="match status" value="1"/>
</dbReference>
<keyword evidence="12" id="KW-0564">Palmitate</keyword>
<gene>
    <name evidence="25" type="primary">LOC106577010</name>
</gene>
<dbReference type="CDD" id="cd13423">
    <property type="entry name" value="TNFRSF6_teleost"/>
    <property type="match status" value="1"/>
</dbReference>
<dbReference type="InterPro" id="IPR001368">
    <property type="entry name" value="TNFR/NGFR_Cys_rich_reg"/>
</dbReference>
<evidence type="ECO:0000256" key="9">
    <source>
        <dbReference type="ARBA" id="ARBA00022860"/>
    </source>
</evidence>
<dbReference type="PANTHER" id="PTHR46874:SF1">
    <property type="entry name" value="TUMOR NECROSIS FACTOR RECEPTOR SUPERFAMILY MEMBER 6"/>
    <property type="match status" value="1"/>
</dbReference>
<keyword evidence="24" id="KW-1185">Reference proteome</keyword>
<proteinExistence type="predicted"/>